<feature type="compositionally biased region" description="Basic and acidic residues" evidence="4">
    <location>
        <begin position="55"/>
        <end position="70"/>
    </location>
</feature>
<reference evidence="7" key="2">
    <citation type="submission" date="2022-06" db="UniProtKB">
        <authorList>
            <consortium name="EnsemblMetazoa"/>
        </authorList>
    </citation>
    <scope>IDENTIFICATION</scope>
    <source>
        <strain evidence="7">PS312</strain>
    </source>
</reference>
<dbReference type="InterPro" id="IPR018188">
    <property type="entry name" value="RNase_T2_His_AS_1"/>
</dbReference>
<comment type="similarity">
    <text evidence="1 3">Belongs to the RNase T2 family.</text>
</comment>
<dbReference type="SUPFAM" id="SSF55895">
    <property type="entry name" value="Ribonuclease Rh-like"/>
    <property type="match status" value="1"/>
</dbReference>
<accession>A0A2A6BZX8</accession>
<dbReference type="PROSITE" id="PS00531">
    <property type="entry name" value="RNASE_T2_2"/>
    <property type="match status" value="1"/>
</dbReference>
<evidence type="ECO:0000256" key="4">
    <source>
        <dbReference type="SAM" id="MobiDB-lite"/>
    </source>
</evidence>
<dbReference type="EnsemblMetazoa" id="PPA09497.1">
    <property type="protein sequence ID" value="PPA09497.1"/>
    <property type="gene ID" value="WBGene00099051"/>
</dbReference>
<proteinExistence type="inferred from homology"/>
<evidence type="ECO:0000256" key="2">
    <source>
        <dbReference type="ARBA" id="ARBA00023157"/>
    </source>
</evidence>
<feature type="signal peptide" evidence="6">
    <location>
        <begin position="1"/>
        <end position="17"/>
    </location>
</feature>
<feature type="transmembrane region" description="Helical" evidence="5">
    <location>
        <begin position="492"/>
        <end position="513"/>
    </location>
</feature>
<feature type="chain" id="PRO_5043792124" evidence="6">
    <location>
        <begin position="18"/>
        <end position="527"/>
    </location>
</feature>
<feature type="compositionally biased region" description="Basic and acidic residues" evidence="4">
    <location>
        <begin position="368"/>
        <end position="379"/>
    </location>
</feature>
<dbReference type="InterPro" id="IPR001568">
    <property type="entry name" value="RNase_T2-like"/>
</dbReference>
<dbReference type="Gene3D" id="3.90.730.10">
    <property type="entry name" value="Ribonuclease T2-like"/>
    <property type="match status" value="1"/>
</dbReference>
<feature type="compositionally biased region" description="Low complexity" evidence="4">
    <location>
        <begin position="41"/>
        <end position="54"/>
    </location>
</feature>
<keyword evidence="6" id="KW-0732">Signal</keyword>
<evidence type="ECO:0000313" key="8">
    <source>
        <dbReference type="Proteomes" id="UP000005239"/>
    </source>
</evidence>
<keyword evidence="2" id="KW-1015">Disulfide bond</keyword>
<gene>
    <name evidence="7" type="primary">WBGene00099051</name>
</gene>
<organism evidence="7 8">
    <name type="scientific">Pristionchus pacificus</name>
    <name type="common">Parasitic nematode worm</name>
    <dbReference type="NCBI Taxonomy" id="54126"/>
    <lineage>
        <taxon>Eukaryota</taxon>
        <taxon>Metazoa</taxon>
        <taxon>Ecdysozoa</taxon>
        <taxon>Nematoda</taxon>
        <taxon>Chromadorea</taxon>
        <taxon>Rhabditida</taxon>
        <taxon>Rhabditina</taxon>
        <taxon>Diplogasteromorpha</taxon>
        <taxon>Diplogasteroidea</taxon>
        <taxon>Neodiplogasteridae</taxon>
        <taxon>Pristionchus</taxon>
    </lineage>
</organism>
<evidence type="ECO:0000313" key="7">
    <source>
        <dbReference type="EnsemblMetazoa" id="PPA09497.1"/>
    </source>
</evidence>
<protein>
    <submittedName>
        <fullName evidence="7">Uncharacterized protein</fullName>
    </submittedName>
</protein>
<dbReference type="PANTHER" id="PTHR11240:SF22">
    <property type="entry name" value="RIBONUCLEASE T2"/>
    <property type="match status" value="1"/>
</dbReference>
<dbReference type="AlphaFoldDB" id="A0A2A6BZX8"/>
<reference evidence="8" key="1">
    <citation type="journal article" date="2008" name="Nat. Genet.">
        <title>The Pristionchus pacificus genome provides a unique perspective on nematode lifestyle and parasitism.</title>
        <authorList>
            <person name="Dieterich C."/>
            <person name="Clifton S.W."/>
            <person name="Schuster L.N."/>
            <person name="Chinwalla A."/>
            <person name="Delehaunty K."/>
            <person name="Dinkelacker I."/>
            <person name="Fulton L."/>
            <person name="Fulton R."/>
            <person name="Godfrey J."/>
            <person name="Minx P."/>
            <person name="Mitreva M."/>
            <person name="Roeseler W."/>
            <person name="Tian H."/>
            <person name="Witte H."/>
            <person name="Yang S.P."/>
            <person name="Wilson R.K."/>
            <person name="Sommer R.J."/>
        </authorList>
    </citation>
    <scope>NUCLEOTIDE SEQUENCE [LARGE SCALE GENOMIC DNA]</scope>
    <source>
        <strain evidence="8">PS312</strain>
    </source>
</reference>
<dbReference type="PROSITE" id="PS00530">
    <property type="entry name" value="RNASE_T2_1"/>
    <property type="match status" value="1"/>
</dbReference>
<feature type="region of interest" description="Disordered" evidence="4">
    <location>
        <begin position="40"/>
        <end position="91"/>
    </location>
</feature>
<dbReference type="InterPro" id="IPR033697">
    <property type="entry name" value="Ribonuclease_T2_eukaryotic"/>
</dbReference>
<dbReference type="CDD" id="cd01061">
    <property type="entry name" value="RNase_T2_euk"/>
    <property type="match status" value="1"/>
</dbReference>
<evidence type="ECO:0000256" key="5">
    <source>
        <dbReference type="SAM" id="Phobius"/>
    </source>
</evidence>
<evidence type="ECO:0000256" key="6">
    <source>
        <dbReference type="SAM" id="SignalP"/>
    </source>
</evidence>
<feature type="compositionally biased region" description="Basic and acidic residues" evidence="4">
    <location>
        <begin position="391"/>
        <end position="402"/>
    </location>
</feature>
<feature type="compositionally biased region" description="Acidic residues" evidence="4">
    <location>
        <begin position="380"/>
        <end position="390"/>
    </location>
</feature>
<sequence>MRLLLLLALVGVSTTMGVFRREEMSKFREKNEEKVKQIILEAEAGNSSTSSGSGERSDLAGMKRDPDDSIQKAAVAHQKQRDDEAKRREEAQDKLGDMLEQELKEGVQGTTGTAGTKALLGEMKMGRAPFDYLMFTMIYPTATCMADDDQVPGSCEIPTGTAEWTIHGLWPNFADGSYPQFCDHQKFDEKQVQALHEQMRTKWPNLFPKTPEAQLWSHEWEKHGTCSKSDPLLDSQFKYFNMSLFLLDHVDLRTRMEQKGISPRTAPYERDTLQKTLDELIGHHVQMYCLNDKKTHESLLADIRVCMDAELKPMDCPKADIQPYVRAGTVTPVDHQPLPVPRACSESVYYVAAGTDISKSIDVFPPGKDGETGKKLGTEEKDDYYDDDEDETKKRNKEEDEKAHKLEAELMDALTFKTEQYQENLRKHVVASSTHGDSFFADLKLPKDEMSARNWAKVTEMARQFQQSRVRGELRDVEVAAPISQKIDRPTFLFVGIAVLSTYLIVIVGFFCANKSGRQSYGRLQHA</sequence>
<dbReference type="GO" id="GO:0033897">
    <property type="term" value="F:ribonuclease T2 activity"/>
    <property type="evidence" value="ECO:0007669"/>
    <property type="project" value="InterPro"/>
</dbReference>
<evidence type="ECO:0000256" key="3">
    <source>
        <dbReference type="RuleBase" id="RU004328"/>
    </source>
</evidence>
<dbReference type="Pfam" id="PF00445">
    <property type="entry name" value="Ribonuclease_T2"/>
    <property type="match status" value="1"/>
</dbReference>
<dbReference type="OrthoDB" id="435754at2759"/>
<dbReference type="InterPro" id="IPR033130">
    <property type="entry name" value="RNase_T2_His_AS_2"/>
</dbReference>
<keyword evidence="5" id="KW-1133">Transmembrane helix</keyword>
<dbReference type="GO" id="GO:0005576">
    <property type="term" value="C:extracellular region"/>
    <property type="evidence" value="ECO:0000318"/>
    <property type="project" value="GO_Central"/>
</dbReference>
<dbReference type="InterPro" id="IPR036430">
    <property type="entry name" value="RNase_T2-like_sf"/>
</dbReference>
<dbReference type="Proteomes" id="UP000005239">
    <property type="component" value="Unassembled WGS sequence"/>
</dbReference>
<dbReference type="GO" id="GO:0004521">
    <property type="term" value="F:RNA endonuclease activity"/>
    <property type="evidence" value="ECO:0000318"/>
    <property type="project" value="GO_Central"/>
</dbReference>
<keyword evidence="5" id="KW-0472">Membrane</keyword>
<dbReference type="GO" id="GO:0003723">
    <property type="term" value="F:RNA binding"/>
    <property type="evidence" value="ECO:0007669"/>
    <property type="project" value="InterPro"/>
</dbReference>
<evidence type="ECO:0000256" key="1">
    <source>
        <dbReference type="ARBA" id="ARBA00007469"/>
    </source>
</evidence>
<dbReference type="PANTHER" id="PTHR11240">
    <property type="entry name" value="RIBONUCLEASE T2"/>
    <property type="match status" value="1"/>
</dbReference>
<name>A0A2A6BZX8_PRIPA</name>
<accession>A0A8R1YA80</accession>
<feature type="region of interest" description="Disordered" evidence="4">
    <location>
        <begin position="361"/>
        <end position="402"/>
    </location>
</feature>
<feature type="compositionally biased region" description="Basic and acidic residues" evidence="4">
    <location>
        <begin position="79"/>
        <end position="91"/>
    </location>
</feature>
<dbReference type="GO" id="GO:0006401">
    <property type="term" value="P:RNA catabolic process"/>
    <property type="evidence" value="ECO:0000318"/>
    <property type="project" value="GO_Central"/>
</dbReference>
<keyword evidence="5" id="KW-0812">Transmembrane</keyword>
<keyword evidence="8" id="KW-1185">Reference proteome</keyword>